<reference evidence="11" key="1">
    <citation type="submission" date="2016-06" db="UniProtKB">
        <authorList>
            <consortium name="WormBaseParasite"/>
        </authorList>
    </citation>
    <scope>IDENTIFICATION</scope>
</reference>
<dbReference type="InterPro" id="IPR036322">
    <property type="entry name" value="WD40_repeat_dom_sf"/>
</dbReference>
<evidence type="ECO:0000256" key="7">
    <source>
        <dbReference type="SAM" id="MobiDB-lite"/>
    </source>
</evidence>
<dbReference type="EMBL" id="UYRW01000211">
    <property type="protein sequence ID" value="VDK64528.1"/>
    <property type="molecule type" value="Genomic_DNA"/>
</dbReference>
<dbReference type="PROSITE" id="PS50294">
    <property type="entry name" value="WD_REPEATS_REGION"/>
    <property type="match status" value="4"/>
</dbReference>
<dbReference type="AlphaFoldDB" id="A0A182E0X6"/>
<reference evidence="9 10" key="2">
    <citation type="submission" date="2018-08" db="EMBL/GenBank/DDBJ databases">
        <authorList>
            <person name="Laetsch R D."/>
            <person name="Stevens L."/>
            <person name="Kumar S."/>
            <person name="Blaxter L. M."/>
        </authorList>
    </citation>
    <scope>NUCLEOTIDE SEQUENCE [LARGE SCALE GENOMIC DNA]</scope>
</reference>
<dbReference type="Pfam" id="PF04494">
    <property type="entry name" value="TFIID_NTD2"/>
    <property type="match status" value="1"/>
</dbReference>
<gene>
    <name evidence="9" type="ORF">NOO_LOCUS1607</name>
</gene>
<protein>
    <submittedName>
        <fullName evidence="11">LisH domain-containing protein</fullName>
    </submittedName>
</protein>
<dbReference type="GO" id="GO:0005669">
    <property type="term" value="C:transcription factor TFIID complex"/>
    <property type="evidence" value="ECO:0007669"/>
    <property type="project" value="TreeGrafter"/>
</dbReference>
<evidence type="ECO:0000256" key="4">
    <source>
        <dbReference type="ARBA" id="ARBA00022737"/>
    </source>
</evidence>
<feature type="domain" description="TFIID subunit TAF5 NTD2" evidence="8">
    <location>
        <begin position="89"/>
        <end position="203"/>
    </location>
</feature>
<feature type="repeat" description="WD" evidence="6">
    <location>
        <begin position="435"/>
        <end position="476"/>
    </location>
</feature>
<dbReference type="GO" id="GO:0016251">
    <property type="term" value="F:RNA polymerase II general transcription initiation factor activity"/>
    <property type="evidence" value="ECO:0007669"/>
    <property type="project" value="TreeGrafter"/>
</dbReference>
<sequence>MKDEIVYMRDVHSKKSKFGIPKKPLKTTDRYALDMDGDIFEQPLTAESLQQILAFFKKNGLTESEETLSREAAAVLRLSKDGVDSDISNDAVMREFSTLLTHIDSSFDNFRAELSALIFPVFAHLYIQLIAEGHSLQAALFSEKFSRHIPSMYEEQTKLLTRISTHSQAANHALVQALTKNQFVVRISKSAIKQLEPFLTRNSIVRDVMRDHLHIEAIDGSRTKSATEASLGGILGQVSKQERRHKMFYGTIKEDFSTQLGLEKKRPKIKERSDNKKKDANGPSSDRIPLPAAIEKRYMKESGKKMRISVDTPPSVCLYTVLNSPGGLTASDIAEDSGALALGFGNSRIQVHALNEENFRPYKKIDQLELIEQEAEDALDQVYDDSEASTSLTFQGHNGPVYSLSFSPDKRLLLSSSRDGTVRLWSLAIRSNVVVYRHAAPIWEVQFCPRSYYFATGSADGAAMLWTTDRLQPLRIFSDALSDVTCIDFHPNCNYFAGGSDDRYVRVWDVLSGTCVRCFAGHKGSIRGLKISPCGRYLASVGSEGSLVLWDMALQKMVCMQDVAAVPYKIPVEFSRDGGALVVARTDSALSFYSVDTVTAHSSSQDHLNNDPKINPSGFHLYSYATKNTSIINLHFTRRNLVLAVGAFRQ</sequence>
<dbReference type="InterPro" id="IPR020472">
    <property type="entry name" value="WD40_PAC1"/>
</dbReference>
<organism evidence="11">
    <name type="scientific">Onchocerca ochengi</name>
    <name type="common">Filarial nematode worm</name>
    <dbReference type="NCBI Taxonomy" id="42157"/>
    <lineage>
        <taxon>Eukaryota</taxon>
        <taxon>Metazoa</taxon>
        <taxon>Ecdysozoa</taxon>
        <taxon>Nematoda</taxon>
        <taxon>Chromadorea</taxon>
        <taxon>Rhabditida</taxon>
        <taxon>Spirurina</taxon>
        <taxon>Spiruromorpha</taxon>
        <taxon>Filarioidea</taxon>
        <taxon>Onchocercidae</taxon>
        <taxon>Onchocerca</taxon>
    </lineage>
</organism>
<dbReference type="CDD" id="cd00200">
    <property type="entry name" value="WD40"/>
    <property type="match status" value="1"/>
</dbReference>
<dbReference type="PROSITE" id="PS50082">
    <property type="entry name" value="WD_REPEATS_2"/>
    <property type="match status" value="4"/>
</dbReference>
<proteinExistence type="inferred from homology"/>
<name>A0A182E0X6_ONCOC</name>
<keyword evidence="3 6" id="KW-0853">WD repeat</keyword>
<keyword evidence="5" id="KW-0539">Nucleus</keyword>
<dbReference type="WBParaSite" id="nOo.2.0.1.t01607-RA">
    <property type="protein sequence ID" value="nOo.2.0.1.t01607-RA"/>
    <property type="gene ID" value="nOo.2.0.1.g01607"/>
</dbReference>
<dbReference type="Pfam" id="PF00400">
    <property type="entry name" value="WD40"/>
    <property type="match status" value="4"/>
</dbReference>
<evidence type="ECO:0000313" key="11">
    <source>
        <dbReference type="WBParaSite" id="nOo.2.0.1.t01607-RA"/>
    </source>
</evidence>
<evidence type="ECO:0000256" key="1">
    <source>
        <dbReference type="ARBA" id="ARBA00004123"/>
    </source>
</evidence>
<dbReference type="Gene3D" id="2.130.10.10">
    <property type="entry name" value="YVTN repeat-like/Quinoprotein amine dehydrogenase"/>
    <property type="match status" value="2"/>
</dbReference>
<dbReference type="InterPro" id="IPR001680">
    <property type="entry name" value="WD40_rpt"/>
</dbReference>
<feature type="compositionally biased region" description="Basic and acidic residues" evidence="7">
    <location>
        <begin position="270"/>
        <end position="280"/>
    </location>
</feature>
<dbReference type="GO" id="GO:0006367">
    <property type="term" value="P:transcription initiation at RNA polymerase II promoter"/>
    <property type="evidence" value="ECO:0007669"/>
    <property type="project" value="TreeGrafter"/>
</dbReference>
<dbReference type="OrthoDB" id="10266330at2759"/>
<dbReference type="PRINTS" id="PR00320">
    <property type="entry name" value="GPROTEINBRPT"/>
</dbReference>
<dbReference type="InterPro" id="IPR006594">
    <property type="entry name" value="LisH"/>
</dbReference>
<evidence type="ECO:0000313" key="9">
    <source>
        <dbReference type="EMBL" id="VDK64528.1"/>
    </source>
</evidence>
<feature type="region of interest" description="Disordered" evidence="7">
    <location>
        <begin position="260"/>
        <end position="291"/>
    </location>
</feature>
<dbReference type="InterPro" id="IPR015943">
    <property type="entry name" value="WD40/YVTN_repeat-like_dom_sf"/>
</dbReference>
<dbReference type="CDD" id="cd08044">
    <property type="entry name" value="TAF5_NTD2"/>
    <property type="match status" value="1"/>
</dbReference>
<dbReference type="PANTHER" id="PTHR19879:SF1">
    <property type="entry name" value="CANNONBALL-RELATED"/>
    <property type="match status" value="1"/>
</dbReference>
<dbReference type="PROSITE" id="PS50896">
    <property type="entry name" value="LISH"/>
    <property type="match status" value="1"/>
</dbReference>
<dbReference type="InterPro" id="IPR007582">
    <property type="entry name" value="TFIID_NTD2"/>
</dbReference>
<comment type="similarity">
    <text evidence="2">Belongs to the WD repeat TAF5 family.</text>
</comment>
<dbReference type="STRING" id="42157.A0A182E0X6"/>
<dbReference type="SMART" id="SM00320">
    <property type="entry name" value="WD40"/>
    <property type="match status" value="4"/>
</dbReference>
<accession>A0A182E0X6</accession>
<dbReference type="Gene3D" id="1.25.40.500">
    <property type="entry name" value="TFIID subunit TAF5, NTD2 domain"/>
    <property type="match status" value="1"/>
</dbReference>
<dbReference type="SUPFAM" id="SSF50978">
    <property type="entry name" value="WD40 repeat-like"/>
    <property type="match status" value="1"/>
</dbReference>
<comment type="subcellular location">
    <subcellularLocation>
        <location evidence="1">Nucleus</location>
    </subcellularLocation>
</comment>
<evidence type="ECO:0000256" key="2">
    <source>
        <dbReference type="ARBA" id="ARBA00009435"/>
    </source>
</evidence>
<dbReference type="SUPFAM" id="SSF160897">
    <property type="entry name" value="Taf5 N-terminal domain-like"/>
    <property type="match status" value="1"/>
</dbReference>
<dbReference type="InterPro" id="IPR037264">
    <property type="entry name" value="TFIID_NTD2_sf"/>
</dbReference>
<keyword evidence="4" id="KW-0677">Repeat</keyword>
<evidence type="ECO:0000256" key="6">
    <source>
        <dbReference type="PROSITE-ProRule" id="PRU00221"/>
    </source>
</evidence>
<feature type="repeat" description="WD" evidence="6">
    <location>
        <begin position="477"/>
        <end position="518"/>
    </location>
</feature>
<feature type="repeat" description="WD" evidence="6">
    <location>
        <begin position="394"/>
        <end position="435"/>
    </location>
</feature>
<dbReference type="Proteomes" id="UP000271087">
    <property type="component" value="Unassembled WGS sequence"/>
</dbReference>
<evidence type="ECO:0000313" key="10">
    <source>
        <dbReference type="Proteomes" id="UP000271087"/>
    </source>
</evidence>
<keyword evidence="10" id="KW-1185">Reference proteome</keyword>
<evidence type="ECO:0000256" key="5">
    <source>
        <dbReference type="ARBA" id="ARBA00023242"/>
    </source>
</evidence>
<feature type="repeat" description="WD" evidence="6">
    <location>
        <begin position="519"/>
        <end position="552"/>
    </location>
</feature>
<dbReference type="PANTHER" id="PTHR19879">
    <property type="entry name" value="TRANSCRIPTION INITIATION FACTOR TFIID"/>
    <property type="match status" value="1"/>
</dbReference>
<evidence type="ECO:0000259" key="8">
    <source>
        <dbReference type="Pfam" id="PF04494"/>
    </source>
</evidence>
<evidence type="ECO:0000256" key="3">
    <source>
        <dbReference type="ARBA" id="ARBA00022574"/>
    </source>
</evidence>